<organism evidence="4 5">
    <name type="scientific">Domibacillus enclensis</name>
    <dbReference type="NCBI Taxonomy" id="1017273"/>
    <lineage>
        <taxon>Bacteria</taxon>
        <taxon>Bacillati</taxon>
        <taxon>Bacillota</taxon>
        <taxon>Bacilli</taxon>
        <taxon>Bacillales</taxon>
        <taxon>Bacillaceae</taxon>
        <taxon>Domibacillus</taxon>
    </lineage>
</organism>
<dbReference type="InterPro" id="IPR011010">
    <property type="entry name" value="DNA_brk_join_enz"/>
</dbReference>
<name>A0ABX4ECH5_9BACI</name>
<evidence type="ECO:0000256" key="1">
    <source>
        <dbReference type="ARBA" id="ARBA00023172"/>
    </source>
</evidence>
<evidence type="ECO:0000313" key="5">
    <source>
        <dbReference type="Proteomes" id="UP000215545"/>
    </source>
</evidence>
<keyword evidence="5" id="KW-1185">Reference proteome</keyword>
<evidence type="ECO:0000256" key="2">
    <source>
        <dbReference type="SAM" id="MobiDB-lite"/>
    </source>
</evidence>
<dbReference type="Pfam" id="PF00589">
    <property type="entry name" value="Phage_integrase"/>
    <property type="match status" value="1"/>
</dbReference>
<feature type="region of interest" description="Disordered" evidence="2">
    <location>
        <begin position="118"/>
        <end position="139"/>
    </location>
</feature>
<keyword evidence="1" id="KW-0233">DNA recombination</keyword>
<dbReference type="PROSITE" id="PS51898">
    <property type="entry name" value="TYR_RECOMBINASE"/>
    <property type="match status" value="1"/>
</dbReference>
<dbReference type="RefSeq" id="WP_082084541.1">
    <property type="nucleotide sequence ID" value="NZ_FTLX01000001.1"/>
</dbReference>
<evidence type="ECO:0000259" key="3">
    <source>
        <dbReference type="PROSITE" id="PS51898"/>
    </source>
</evidence>
<proteinExistence type="predicted"/>
<feature type="compositionally biased region" description="Basic residues" evidence="2">
    <location>
        <begin position="129"/>
        <end position="139"/>
    </location>
</feature>
<evidence type="ECO:0000313" key="4">
    <source>
        <dbReference type="EMBL" id="OXS80142.1"/>
    </source>
</evidence>
<dbReference type="EMBL" id="MWSK01000001">
    <property type="protein sequence ID" value="OXS80142.1"/>
    <property type="molecule type" value="Genomic_DNA"/>
</dbReference>
<dbReference type="InterPro" id="IPR002104">
    <property type="entry name" value="Integrase_catalytic"/>
</dbReference>
<dbReference type="SUPFAM" id="SSF56349">
    <property type="entry name" value="DNA breaking-rejoining enzymes"/>
    <property type="match status" value="1"/>
</dbReference>
<protein>
    <recommendedName>
        <fullName evidence="3">Tyr recombinase domain-containing protein</fullName>
    </recommendedName>
</protein>
<feature type="domain" description="Tyr recombinase" evidence="3">
    <location>
        <begin position="1"/>
        <end position="112"/>
    </location>
</feature>
<dbReference type="Proteomes" id="UP000215545">
    <property type="component" value="Unassembled WGS sequence"/>
</dbReference>
<gene>
    <name evidence="4" type="ORF">B1B05_01285</name>
</gene>
<dbReference type="Gene3D" id="1.10.443.10">
    <property type="entry name" value="Intergrase catalytic core"/>
    <property type="match status" value="1"/>
</dbReference>
<reference evidence="5" key="1">
    <citation type="submission" date="2017-03" db="EMBL/GenBank/DDBJ databases">
        <title>Bacillus sp. V-88(T) DSM27956, whole genome shotgun sequencing project.</title>
        <authorList>
            <person name="Dastager S.G."/>
            <person name="Neurgaonkar P.S."/>
            <person name="Dharne M.S."/>
        </authorList>
    </citation>
    <scope>NUCLEOTIDE SEQUENCE [LARGE SCALE GENOMIC DNA]</scope>
    <source>
        <strain evidence="5">DSM 25145</strain>
    </source>
</reference>
<sequence>MSLSFIRRLRRTFGMWNLGQRNKCKIRNSRNSSTAYFMTKGQISFYAELVFFKPTPCSALRKSHLFRHTASKLFLERGGSMRVLQKILGHRDIQTTMIYSHVFDLTIKNQHEQFSPIKHLDEKQGYKTRTNKKGRLKRQ</sequence>
<dbReference type="InterPro" id="IPR013762">
    <property type="entry name" value="Integrase-like_cat_sf"/>
</dbReference>
<comment type="caution">
    <text evidence="4">The sequence shown here is derived from an EMBL/GenBank/DDBJ whole genome shotgun (WGS) entry which is preliminary data.</text>
</comment>
<accession>A0ABX4ECH5</accession>